<evidence type="ECO:0000313" key="1">
    <source>
        <dbReference type="EMBL" id="KKN12002.1"/>
    </source>
</evidence>
<sequence length="347" mass="38696">MPELPDLDWFKGRANYLEEQNKDRDKMYEALDSYRHGEWSMDEEMTEIDWVHESRDPIFAQQSDSAKHILADVNPSISLTPYDPGDEGTGIADRHEKGLRWLLDSASRRRQATIVQDVVSSAVDYAEVTAQVVYIPQQIKDIKAAGGNAKRYEAMLRRGPFAVIIHNPKTVYARYSDMGAEEVVLKTEDDPHNVIDLWGEKADKLKKKLKDSKGAIDFLDASTVNVNLAGNIAGMNGDATGQTKNSGNSKVNKFFGKLGSLGITLDVIENPLSVVQLVMGQDIDLITWDVPELDLGITIEKSFPLIMGINGLLRGGFNVHSDLVFGFDTHGFSQWKETDFALDKSYL</sequence>
<name>A0A0F9NJ01_9ZZZZ</name>
<protein>
    <submittedName>
        <fullName evidence="1">Uncharacterized protein</fullName>
    </submittedName>
</protein>
<reference evidence="1" key="1">
    <citation type="journal article" date="2015" name="Nature">
        <title>Complex archaea that bridge the gap between prokaryotes and eukaryotes.</title>
        <authorList>
            <person name="Spang A."/>
            <person name="Saw J.H."/>
            <person name="Jorgensen S.L."/>
            <person name="Zaremba-Niedzwiedzka K."/>
            <person name="Martijn J."/>
            <person name="Lind A.E."/>
            <person name="van Eijk R."/>
            <person name="Schleper C."/>
            <person name="Guy L."/>
            <person name="Ettema T.J."/>
        </authorList>
    </citation>
    <scope>NUCLEOTIDE SEQUENCE</scope>
</reference>
<dbReference type="AlphaFoldDB" id="A0A0F9NJ01"/>
<accession>A0A0F9NJ01</accession>
<proteinExistence type="predicted"/>
<organism evidence="1">
    <name type="scientific">marine sediment metagenome</name>
    <dbReference type="NCBI Taxonomy" id="412755"/>
    <lineage>
        <taxon>unclassified sequences</taxon>
        <taxon>metagenomes</taxon>
        <taxon>ecological metagenomes</taxon>
    </lineage>
</organism>
<dbReference type="EMBL" id="LAZR01004079">
    <property type="protein sequence ID" value="KKN12002.1"/>
    <property type="molecule type" value="Genomic_DNA"/>
</dbReference>
<comment type="caution">
    <text evidence="1">The sequence shown here is derived from an EMBL/GenBank/DDBJ whole genome shotgun (WGS) entry which is preliminary data.</text>
</comment>
<gene>
    <name evidence="1" type="ORF">LCGC14_1020950</name>
</gene>
<feature type="non-terminal residue" evidence="1">
    <location>
        <position position="347"/>
    </location>
</feature>